<keyword evidence="2" id="KW-1185">Reference proteome</keyword>
<organism evidence="1 2">
    <name type="scientific">Bugula neritina</name>
    <name type="common">Brown bryozoan</name>
    <name type="synonym">Sertularia neritina</name>
    <dbReference type="NCBI Taxonomy" id="10212"/>
    <lineage>
        <taxon>Eukaryota</taxon>
        <taxon>Metazoa</taxon>
        <taxon>Spiralia</taxon>
        <taxon>Lophotrochozoa</taxon>
        <taxon>Bryozoa</taxon>
        <taxon>Gymnolaemata</taxon>
        <taxon>Cheilostomatida</taxon>
        <taxon>Flustrina</taxon>
        <taxon>Buguloidea</taxon>
        <taxon>Bugulidae</taxon>
        <taxon>Bugula</taxon>
    </lineage>
</organism>
<protein>
    <submittedName>
        <fullName evidence="1">Uncharacterized protein</fullName>
    </submittedName>
</protein>
<name>A0A7J7K611_BUGNE</name>
<evidence type="ECO:0000313" key="2">
    <source>
        <dbReference type="Proteomes" id="UP000593567"/>
    </source>
</evidence>
<gene>
    <name evidence="1" type="ORF">EB796_008062</name>
</gene>
<reference evidence="1" key="1">
    <citation type="submission" date="2020-06" db="EMBL/GenBank/DDBJ databases">
        <title>Draft genome of Bugula neritina, a colonial animal packing powerful symbionts and potential medicines.</title>
        <authorList>
            <person name="Rayko M."/>
        </authorList>
    </citation>
    <scope>NUCLEOTIDE SEQUENCE [LARGE SCALE GENOMIC DNA]</scope>
    <source>
        <strain evidence="1">Kwan_BN1</strain>
    </source>
</reference>
<evidence type="ECO:0000313" key="1">
    <source>
        <dbReference type="EMBL" id="KAF6033635.1"/>
    </source>
</evidence>
<proteinExistence type="predicted"/>
<sequence>MDQEFNNARGVVPSFDLTLEKRWYSESDDKFYSTICAMAKRAYPYIDEHARDQIILAPFVKGLPIIFQRGMLNNSYITTSDETFKIAQGYEHTNQLLLQDAVNQSTQSRVTV</sequence>
<dbReference type="AlphaFoldDB" id="A0A7J7K611"/>
<accession>A0A7J7K611</accession>
<dbReference type="Proteomes" id="UP000593567">
    <property type="component" value="Unassembled WGS sequence"/>
</dbReference>
<dbReference type="EMBL" id="VXIV02001275">
    <property type="protein sequence ID" value="KAF6033635.1"/>
    <property type="molecule type" value="Genomic_DNA"/>
</dbReference>
<comment type="caution">
    <text evidence="1">The sequence shown here is derived from an EMBL/GenBank/DDBJ whole genome shotgun (WGS) entry which is preliminary data.</text>
</comment>